<reference evidence="6" key="1">
    <citation type="submission" date="2016-10" db="EMBL/GenBank/DDBJ databases">
        <authorList>
            <person name="Varghese N."/>
            <person name="Submissions S."/>
        </authorList>
    </citation>
    <scope>NUCLEOTIDE SEQUENCE [LARGE SCALE GENOMIC DNA]</scope>
    <source>
        <strain evidence="6">DSM 43161</strain>
    </source>
</reference>
<dbReference type="SUPFAM" id="SSF46785">
    <property type="entry name" value="Winged helix' DNA-binding domain"/>
    <property type="match status" value="1"/>
</dbReference>
<dbReference type="SMART" id="SM00344">
    <property type="entry name" value="HTH_ASNC"/>
    <property type="match status" value="1"/>
</dbReference>
<dbReference type="Proteomes" id="UP000183642">
    <property type="component" value="Unassembled WGS sequence"/>
</dbReference>
<dbReference type="RefSeq" id="WP_075013721.1">
    <property type="nucleotide sequence ID" value="NZ_FOWE01000005.1"/>
</dbReference>
<dbReference type="OrthoDB" id="9809462at2"/>
<dbReference type="InterPro" id="IPR036388">
    <property type="entry name" value="WH-like_DNA-bd_sf"/>
</dbReference>
<dbReference type="GO" id="GO:0043565">
    <property type="term" value="F:sequence-specific DNA binding"/>
    <property type="evidence" value="ECO:0007669"/>
    <property type="project" value="InterPro"/>
</dbReference>
<dbReference type="InterPro" id="IPR019887">
    <property type="entry name" value="Tscrpt_reg_AsnC/Lrp_C"/>
</dbReference>
<evidence type="ECO:0000313" key="6">
    <source>
        <dbReference type="Proteomes" id="UP000183642"/>
    </source>
</evidence>
<keyword evidence="3" id="KW-0804">Transcription</keyword>
<dbReference type="InterPro" id="IPR011008">
    <property type="entry name" value="Dimeric_a/b-barrel"/>
</dbReference>
<protein>
    <submittedName>
        <fullName evidence="5">Lrp/AsnC family transcriptional regulator, leucine-responsive regulatory protein</fullName>
    </submittedName>
</protein>
<evidence type="ECO:0000256" key="1">
    <source>
        <dbReference type="ARBA" id="ARBA00023015"/>
    </source>
</evidence>
<keyword evidence="2" id="KW-0238">DNA-binding</keyword>
<dbReference type="EMBL" id="FOWE01000005">
    <property type="protein sequence ID" value="SFO26500.1"/>
    <property type="molecule type" value="Genomic_DNA"/>
</dbReference>
<dbReference type="Pfam" id="PF13404">
    <property type="entry name" value="HTH_AsnC-type"/>
    <property type="match status" value="1"/>
</dbReference>
<evidence type="ECO:0000256" key="3">
    <source>
        <dbReference type="ARBA" id="ARBA00023163"/>
    </source>
</evidence>
<dbReference type="GO" id="GO:0043200">
    <property type="term" value="P:response to amino acid"/>
    <property type="evidence" value="ECO:0007669"/>
    <property type="project" value="TreeGrafter"/>
</dbReference>
<gene>
    <name evidence="5" type="ORF">SAMN05660359_02358</name>
</gene>
<name>A0A1I5FRU9_9ACTN</name>
<dbReference type="InterPro" id="IPR000485">
    <property type="entry name" value="AsnC-type_HTH_dom"/>
</dbReference>
<dbReference type="PROSITE" id="PS00519">
    <property type="entry name" value="HTH_ASNC_1"/>
    <property type="match status" value="1"/>
</dbReference>
<keyword evidence="6" id="KW-1185">Reference proteome</keyword>
<dbReference type="PRINTS" id="PR00033">
    <property type="entry name" value="HTHASNC"/>
</dbReference>
<dbReference type="InterPro" id="IPR019885">
    <property type="entry name" value="Tscrpt_reg_HTH_AsnC-type_CS"/>
</dbReference>
<dbReference type="InterPro" id="IPR011991">
    <property type="entry name" value="ArsR-like_HTH"/>
</dbReference>
<keyword evidence="1" id="KW-0805">Transcription regulation</keyword>
<evidence type="ECO:0000313" key="5">
    <source>
        <dbReference type="EMBL" id="SFO26500.1"/>
    </source>
</evidence>
<dbReference type="Gene3D" id="1.10.10.10">
    <property type="entry name" value="Winged helix-like DNA-binding domain superfamily/Winged helix DNA-binding domain"/>
    <property type="match status" value="1"/>
</dbReference>
<dbReference type="InterPro" id="IPR036390">
    <property type="entry name" value="WH_DNA-bd_sf"/>
</dbReference>
<dbReference type="PANTHER" id="PTHR30154">
    <property type="entry name" value="LEUCINE-RESPONSIVE REGULATORY PROTEIN"/>
    <property type="match status" value="1"/>
</dbReference>
<evidence type="ECO:0000256" key="2">
    <source>
        <dbReference type="ARBA" id="ARBA00023125"/>
    </source>
</evidence>
<dbReference type="InterPro" id="IPR019888">
    <property type="entry name" value="Tscrpt_reg_AsnC-like"/>
</dbReference>
<evidence type="ECO:0000259" key="4">
    <source>
        <dbReference type="PROSITE" id="PS50956"/>
    </source>
</evidence>
<dbReference type="AlphaFoldDB" id="A0A1I5FRU9"/>
<organism evidence="5 6">
    <name type="scientific">Geodermatophilus obscurus</name>
    <dbReference type="NCBI Taxonomy" id="1861"/>
    <lineage>
        <taxon>Bacteria</taxon>
        <taxon>Bacillati</taxon>
        <taxon>Actinomycetota</taxon>
        <taxon>Actinomycetes</taxon>
        <taxon>Geodermatophilales</taxon>
        <taxon>Geodermatophilaceae</taxon>
        <taxon>Geodermatophilus</taxon>
    </lineage>
</organism>
<dbReference type="SUPFAM" id="SSF54909">
    <property type="entry name" value="Dimeric alpha+beta barrel"/>
    <property type="match status" value="1"/>
</dbReference>
<accession>A0A1I5FRU9</accession>
<dbReference type="Gene3D" id="3.30.70.920">
    <property type="match status" value="1"/>
</dbReference>
<dbReference type="CDD" id="cd00090">
    <property type="entry name" value="HTH_ARSR"/>
    <property type="match status" value="1"/>
</dbReference>
<sequence>MSQPGPRNGFPERRSLLDEVNVRLLAALDADPRAGAAELGRRVGMSAPAVRERLARMEEAGVIRGYRLDVDPAALGLPVTAWVRIRPGPGQLPRIAELAARTPQVSECHRISGEDCFLLKVHVPGIEALEAVLDQFLVHGQTHSSFVVSTPVPPRNPSPG</sequence>
<dbReference type="GO" id="GO:0005829">
    <property type="term" value="C:cytosol"/>
    <property type="evidence" value="ECO:0007669"/>
    <property type="project" value="TreeGrafter"/>
</dbReference>
<feature type="domain" description="HTH asnC-type" evidence="4">
    <location>
        <begin position="17"/>
        <end position="78"/>
    </location>
</feature>
<dbReference type="Pfam" id="PF01037">
    <property type="entry name" value="AsnC_trans_reg"/>
    <property type="match status" value="1"/>
</dbReference>
<proteinExistence type="predicted"/>
<dbReference type="PROSITE" id="PS50956">
    <property type="entry name" value="HTH_ASNC_2"/>
    <property type="match status" value="1"/>
</dbReference>
<dbReference type="PANTHER" id="PTHR30154:SF53">
    <property type="entry name" value="HTH-TYPE TRANSCRIPTIONAL REGULATOR LRPC"/>
    <property type="match status" value="1"/>
</dbReference>